<dbReference type="InterPro" id="IPR013525">
    <property type="entry name" value="ABC2_TM"/>
</dbReference>
<feature type="transmembrane region" description="Helical" evidence="11">
    <location>
        <begin position="609"/>
        <end position="634"/>
    </location>
</feature>
<dbReference type="InterPro" id="IPR003439">
    <property type="entry name" value="ABC_transporter-like_ATP-bd"/>
</dbReference>
<gene>
    <name evidence="13" type="primary">SNQ2_3</name>
    <name evidence="13" type="ORF">VNI00_008110</name>
</gene>
<evidence type="ECO:0000256" key="10">
    <source>
        <dbReference type="SAM" id="MobiDB-lite"/>
    </source>
</evidence>
<evidence type="ECO:0000256" key="6">
    <source>
        <dbReference type="ARBA" id="ARBA00022840"/>
    </source>
</evidence>
<dbReference type="CDD" id="cd03232">
    <property type="entry name" value="ABCG_PDR_domain2"/>
    <property type="match status" value="1"/>
</dbReference>
<evidence type="ECO:0000256" key="5">
    <source>
        <dbReference type="ARBA" id="ARBA00022741"/>
    </source>
</evidence>
<dbReference type="InterPro" id="IPR027417">
    <property type="entry name" value="P-loop_NTPase"/>
</dbReference>
<feature type="transmembrane region" description="Helical" evidence="11">
    <location>
        <begin position="702"/>
        <end position="719"/>
    </location>
</feature>
<organism evidence="13 14">
    <name type="scientific">Paramarasmius palmivorus</name>
    <dbReference type="NCBI Taxonomy" id="297713"/>
    <lineage>
        <taxon>Eukaryota</taxon>
        <taxon>Fungi</taxon>
        <taxon>Dikarya</taxon>
        <taxon>Basidiomycota</taxon>
        <taxon>Agaricomycotina</taxon>
        <taxon>Agaricomycetes</taxon>
        <taxon>Agaricomycetidae</taxon>
        <taxon>Agaricales</taxon>
        <taxon>Marasmiineae</taxon>
        <taxon>Marasmiaceae</taxon>
        <taxon>Paramarasmius</taxon>
    </lineage>
</organism>
<feature type="transmembrane region" description="Helical" evidence="11">
    <location>
        <begin position="1320"/>
        <end position="1342"/>
    </location>
</feature>
<dbReference type="Pfam" id="PF01061">
    <property type="entry name" value="ABC2_membrane"/>
    <property type="match status" value="2"/>
</dbReference>
<dbReference type="InterPro" id="IPR017871">
    <property type="entry name" value="ABC_transporter-like_CS"/>
</dbReference>
<dbReference type="FunFam" id="3.40.50.300:FF:000054">
    <property type="entry name" value="ABC multidrug transporter atrF"/>
    <property type="match status" value="1"/>
</dbReference>
<dbReference type="SUPFAM" id="SSF52540">
    <property type="entry name" value="P-loop containing nucleoside triphosphate hydrolases"/>
    <property type="match status" value="2"/>
</dbReference>
<dbReference type="InterPro" id="IPR010929">
    <property type="entry name" value="PDR_CDR_ABC"/>
</dbReference>
<keyword evidence="7 11" id="KW-1133">Transmembrane helix</keyword>
<evidence type="ECO:0000256" key="8">
    <source>
        <dbReference type="ARBA" id="ARBA00023136"/>
    </source>
</evidence>
<evidence type="ECO:0000256" key="3">
    <source>
        <dbReference type="ARBA" id="ARBA00022448"/>
    </source>
</evidence>
<reference evidence="13 14" key="1">
    <citation type="submission" date="2024-01" db="EMBL/GenBank/DDBJ databases">
        <title>A draft genome for a cacao thread blight-causing isolate of Paramarasmius palmivorus.</title>
        <authorList>
            <person name="Baruah I.K."/>
            <person name="Bukari Y."/>
            <person name="Amoako-Attah I."/>
            <person name="Meinhardt L.W."/>
            <person name="Bailey B.A."/>
            <person name="Cohen S.P."/>
        </authorList>
    </citation>
    <scope>NUCLEOTIDE SEQUENCE [LARGE SCALE GENOMIC DNA]</scope>
    <source>
        <strain evidence="13 14">GH-12</strain>
    </source>
</reference>
<comment type="similarity">
    <text evidence="2">Belongs to the ABC transporter superfamily. ABCG family. PDR (TC 3.A.1.205) subfamily.</text>
</comment>
<feature type="compositionally biased region" description="Basic and acidic residues" evidence="10">
    <location>
        <begin position="10"/>
        <end position="20"/>
    </location>
</feature>
<dbReference type="Gene3D" id="3.40.50.300">
    <property type="entry name" value="P-loop containing nucleotide triphosphate hydrolases"/>
    <property type="match status" value="2"/>
</dbReference>
<keyword evidence="6 13" id="KW-0067">ATP-binding</keyword>
<feature type="transmembrane region" description="Helical" evidence="11">
    <location>
        <begin position="1274"/>
        <end position="1300"/>
    </location>
</feature>
<sequence>MADTPGDSATLHEKRSHNEDIESQGSRIDVLNEDADQGGVDVQRAERQFEELSRKLSARSDLGKKNPNDKQQWQQSTHSVSTVINSADLEKGLSDDEASIFDLREYLTSSNDAHQQAGIKHKASTLHVGVTWEGLQVDVIGGGDNKFYVSTFGNAILAFILSPLTFIWGLIAPLLPLKKPPMRTILHKSDGYLKSGEMCLVLGCPGAGCSTFLKTIANRREDYASVSGEVLYAGMDAQEMAKFYKGEVVYNEEDDRHIATLSVAQTLGFALSTKTPGPNGRLPGISRKEFDEEVLNTLLRMLNIAHTKNTLVGDEFVRGVSGGERKRVSIAEMMATRARVQCWDNSTRGLDASTALDFVKSLRIMTDILGQTTFVSLYQAGEGIYNLFDKVIVLDQGRQVFYGPPSEARAYFEELGFKSLPRQSTADYLTGCTDPNERQFAPGRSEADVPNTPEALEHAYRASKHNGEMQRDRALYKKALEIDRSDQEAFRAAVAADKKKGVSKKSPYTQGFSGQVWALAKRQFTQRMQDKFQLYSSMGITTVLALVMGGAYFNLPTTSAGAFTRSSVIFVALLTTCLDAFQEMPMQMLGRPILHKQTNYGMYRPSATAIANTIADIPFSAVRVLIFNICIYFMSNLHRSAGGFFVFHLINWLAFLTMQGFFRTLGLFCTNFDSAFRLATFFMPNFNQYSGYLIPVPSMKRWLFWIYYINPMSYAWQAVMENEFMRIRLSCDGAYIVPRNLGDVTKYPEQLGPNQVCTLFGATGGSEYIPGSSYVTAGYGIYVSDLWRRCFVVLVGFFITFQITQVIALEYFPQYHVSFGAGIFAKDTEETKKLNQLQQEKKAAKRLVKNNDKEIERGLLSTGEKDRPYRKTFTWEKLNYIVPVPGGTRRLLHDVYGYVKPGTLTALMGASGAGKTTCLDVLAQRKNIGVIHGDILVDGRPLASDFARGTAYAEQMDVHEGSATVREALRFSAYLRQPAEVPEEEKNAYVEEIIELLELQDLSEAMVFSLGVEARKRLTIGVELASKPELLLFLDEPTSGLDAQSAWNLVRFLRKLANQGQAILCTIHQPSSLLFESFDRLLLLERGGETVYFGDIGEDSHILREYFARHGAPCPSNVNPAEFMLEAIGAGVMPRIGKRDWKDIWLDSAEYQAVRKEIELIKERGLARPDDSNKKINSYATSFLYQLKVVVKRNNLALWRMPDYIFTRLFICMFISLWVSLSLLDLGNSVRELQFRIFAIFWISVLPAIIMSQIEPMFINNRRIFIRESSSRIYSPYVFAIGQLIGEIPYNILCGIGYWVLMVFPMNFGQGAAGQGGNAFQLLIIIFVILFGISLGQLVAAISPSVQVAVLWNPFLGVIFSTFAGVTLPYPTLNSFWRSWLYELNPFTRLLSAMLSTELHGLTIQCKSDEFARFNPPSGQTCEQWAGAFTAVAGGYIANPNATSDCQYCQYSVGDEFYTPLNISYDNRWRDAFIIFSFFVFNLIATVIASRLLRFAKR</sequence>
<evidence type="ECO:0000256" key="4">
    <source>
        <dbReference type="ARBA" id="ARBA00022692"/>
    </source>
</evidence>
<dbReference type="Pfam" id="PF00005">
    <property type="entry name" value="ABC_tran"/>
    <property type="match status" value="2"/>
</dbReference>
<dbReference type="GO" id="GO:0005524">
    <property type="term" value="F:ATP binding"/>
    <property type="evidence" value="ECO:0007669"/>
    <property type="project" value="UniProtKB-KW"/>
</dbReference>
<dbReference type="InterPro" id="IPR034001">
    <property type="entry name" value="ABCG_PDR_1"/>
</dbReference>
<evidence type="ECO:0000313" key="14">
    <source>
        <dbReference type="Proteomes" id="UP001383192"/>
    </source>
</evidence>
<keyword evidence="14" id="KW-1185">Reference proteome</keyword>
<evidence type="ECO:0000259" key="12">
    <source>
        <dbReference type="PROSITE" id="PS50893"/>
    </source>
</evidence>
<feature type="coiled-coil region" evidence="9">
    <location>
        <begin position="827"/>
        <end position="857"/>
    </location>
</feature>
<feature type="transmembrane region" description="Helical" evidence="11">
    <location>
        <begin position="1235"/>
        <end position="1254"/>
    </location>
</feature>
<feature type="domain" description="ABC transporter" evidence="12">
    <location>
        <begin position="159"/>
        <end position="421"/>
    </location>
</feature>
<accession>A0AAW0CXV5</accession>
<dbReference type="GO" id="GO:0016887">
    <property type="term" value="F:ATP hydrolysis activity"/>
    <property type="evidence" value="ECO:0007669"/>
    <property type="project" value="InterPro"/>
</dbReference>
<feature type="region of interest" description="Disordered" evidence="10">
    <location>
        <begin position="1"/>
        <end position="41"/>
    </location>
</feature>
<feature type="compositionally biased region" description="Polar residues" evidence="10">
    <location>
        <begin position="69"/>
        <end position="79"/>
    </location>
</feature>
<protein>
    <submittedName>
        <fullName evidence="13">ATP-binding cassette transporter snq2</fullName>
    </submittedName>
</protein>
<dbReference type="GO" id="GO:0016020">
    <property type="term" value="C:membrane"/>
    <property type="evidence" value="ECO:0007669"/>
    <property type="project" value="UniProtKB-SubCell"/>
</dbReference>
<evidence type="ECO:0000256" key="7">
    <source>
        <dbReference type="ARBA" id="ARBA00022989"/>
    </source>
</evidence>
<feature type="transmembrane region" description="Helical" evidence="11">
    <location>
        <begin position="559"/>
        <end position="581"/>
    </location>
</feature>
<feature type="transmembrane region" description="Helical" evidence="11">
    <location>
        <begin position="640"/>
        <end position="658"/>
    </location>
</feature>
<keyword evidence="3" id="KW-0813">Transport</keyword>
<feature type="transmembrane region" description="Helical" evidence="11">
    <location>
        <begin position="155"/>
        <end position="175"/>
    </location>
</feature>
<dbReference type="Pfam" id="PF06422">
    <property type="entry name" value="PDR_CDR"/>
    <property type="match status" value="1"/>
</dbReference>
<dbReference type="PANTHER" id="PTHR19241">
    <property type="entry name" value="ATP-BINDING CASSETTE TRANSPORTER"/>
    <property type="match status" value="1"/>
</dbReference>
<dbReference type="Pfam" id="PF19055">
    <property type="entry name" value="ABC2_membrane_7"/>
    <property type="match status" value="1"/>
</dbReference>
<dbReference type="InterPro" id="IPR034003">
    <property type="entry name" value="ABCG_PDR_2"/>
</dbReference>
<feature type="transmembrane region" description="Helical" evidence="11">
    <location>
        <begin position="1472"/>
        <end position="1493"/>
    </location>
</feature>
<dbReference type="InterPro" id="IPR003593">
    <property type="entry name" value="AAA+_ATPase"/>
</dbReference>
<proteinExistence type="inferred from homology"/>
<comment type="subcellular location">
    <subcellularLocation>
        <location evidence="1">Membrane</location>
        <topology evidence="1">Multi-pass membrane protein</topology>
    </subcellularLocation>
</comment>
<dbReference type="CDD" id="cd03233">
    <property type="entry name" value="ABCG_PDR_domain1"/>
    <property type="match status" value="1"/>
</dbReference>
<comment type="caution">
    <text evidence="13">The sequence shown here is derived from an EMBL/GenBank/DDBJ whole genome shotgun (WGS) entry which is preliminary data.</text>
</comment>
<evidence type="ECO:0000256" key="9">
    <source>
        <dbReference type="SAM" id="Coils"/>
    </source>
</evidence>
<evidence type="ECO:0000313" key="13">
    <source>
        <dbReference type="EMBL" id="KAK7043944.1"/>
    </source>
</evidence>
<keyword evidence="9" id="KW-0175">Coiled coil</keyword>
<keyword evidence="5" id="KW-0547">Nucleotide-binding</keyword>
<evidence type="ECO:0000256" key="2">
    <source>
        <dbReference type="ARBA" id="ARBA00006012"/>
    </source>
</evidence>
<dbReference type="Proteomes" id="UP001383192">
    <property type="component" value="Unassembled WGS sequence"/>
</dbReference>
<dbReference type="EMBL" id="JAYKXP010000027">
    <property type="protein sequence ID" value="KAK7043944.1"/>
    <property type="molecule type" value="Genomic_DNA"/>
</dbReference>
<evidence type="ECO:0000256" key="1">
    <source>
        <dbReference type="ARBA" id="ARBA00004141"/>
    </source>
</evidence>
<keyword evidence="8 11" id="KW-0472">Membrane</keyword>
<dbReference type="PROSITE" id="PS00211">
    <property type="entry name" value="ABC_TRANSPORTER_1"/>
    <property type="match status" value="1"/>
</dbReference>
<keyword evidence="4 11" id="KW-0812">Transmembrane</keyword>
<dbReference type="GO" id="GO:0140359">
    <property type="term" value="F:ABC-type transporter activity"/>
    <property type="evidence" value="ECO:0007669"/>
    <property type="project" value="InterPro"/>
</dbReference>
<dbReference type="PROSITE" id="PS50893">
    <property type="entry name" value="ABC_TRANSPORTER_2"/>
    <property type="match status" value="2"/>
</dbReference>
<feature type="transmembrane region" description="Helical" evidence="11">
    <location>
        <begin position="1349"/>
        <end position="1370"/>
    </location>
</feature>
<feature type="region of interest" description="Disordered" evidence="10">
    <location>
        <begin position="53"/>
        <end position="79"/>
    </location>
</feature>
<dbReference type="SMART" id="SM00382">
    <property type="entry name" value="AAA"/>
    <property type="match status" value="2"/>
</dbReference>
<name>A0AAW0CXV5_9AGAR</name>
<feature type="domain" description="ABC transporter" evidence="12">
    <location>
        <begin position="876"/>
        <end position="1112"/>
    </location>
</feature>
<evidence type="ECO:0000256" key="11">
    <source>
        <dbReference type="SAM" id="Phobius"/>
    </source>
</evidence>
<feature type="transmembrane region" description="Helical" evidence="11">
    <location>
        <begin position="532"/>
        <end position="553"/>
    </location>
</feature>
<feature type="transmembrane region" description="Helical" evidence="11">
    <location>
        <begin position="1205"/>
        <end position="1223"/>
    </location>
</feature>
<dbReference type="InterPro" id="IPR043926">
    <property type="entry name" value="ABCG_dom"/>
</dbReference>